<keyword evidence="1" id="KW-1133">Transmembrane helix</keyword>
<name>A8MLX6_ALKOO</name>
<feature type="transmembrane region" description="Helical" evidence="1">
    <location>
        <begin position="663"/>
        <end position="683"/>
    </location>
</feature>
<accession>A8MLX6</accession>
<dbReference type="Proteomes" id="UP000000269">
    <property type="component" value="Chromosome"/>
</dbReference>
<evidence type="ECO:0000313" key="4">
    <source>
        <dbReference type="EMBL" id="ABW18143.1"/>
    </source>
</evidence>
<feature type="transmembrane region" description="Helical" evidence="1">
    <location>
        <begin position="563"/>
        <end position="585"/>
    </location>
</feature>
<dbReference type="EMBL" id="CP000853">
    <property type="protein sequence ID" value="ABW18143.1"/>
    <property type="molecule type" value="Genomic_DNA"/>
</dbReference>
<dbReference type="KEGG" id="aoe:Clos_0581"/>
<keyword evidence="1" id="KW-0472">Membrane</keyword>
<dbReference type="RefSeq" id="WP_012158457.1">
    <property type="nucleotide sequence ID" value="NC_009922.1"/>
</dbReference>
<sequence>MKKVCLKLAMPLLFFIVLTTVFSSGQPMKTSINESNIKSHLDSLTSPEYEGRLIGTKGNEKVLAYIEDHFKDMGLRSFTSEGYRQEFKAVNFTWNGVPKFNVIESDGKFVDAYEEQKNFMFIMDNMSMGGSFKGRMNHITDPKEITQGDEQFKDQAVLIDYEDNPMKKLRLSDEEIDHRLYYLGKAKVIIYLDHNFTTKRKVHLGDKNTMIPANGLIKIGVPKNTYKALLDYTNRGYHLDIHIPITFQEILSSNIYNVLPGKNYPNGDYLVIATSIDGLGLNWDGKVYPGAADNGASISLILELARILSTTEKPLDSNLLFAGFNGKHTGSMGVEQYLRDSMTFPEKAEIIYLDHLSSDGDTPLKIATFVKPRTERKTANKILHQLATTADGQNISYELDDGYLQGEYALFRNFGMIASTLTYDCNENIGTVLDTSDSINLSKVAEVGALLEAYITEYGQFNLFSEISQVLKSIGWLIVVGIVLFILKYGLSDKKGFEKLNSWFDSNPVMSSYLLILFFISILTMQIQHSISETAGILLKDTIITWGSIVEMFAHNIFTTLPMLAYLGMVTVIPIGLVFIVFMYLSKKLNKNVYVLLLSFSTYIVFMKFFNEFYDDRYTVIYPKLLSPYGSQYVIIFLILLFSLLVTWMFSKETHKISHLRTTVLFLFLFIILTTFTYSPYVFAKEVVNARSVNGRLKL</sequence>
<feature type="domain" description="Peptidase M28" evidence="3">
    <location>
        <begin position="254"/>
        <end position="453"/>
    </location>
</feature>
<keyword evidence="1" id="KW-0812">Transmembrane</keyword>
<dbReference type="OrthoDB" id="233977at2"/>
<evidence type="ECO:0000259" key="3">
    <source>
        <dbReference type="Pfam" id="PF04389"/>
    </source>
</evidence>
<feature type="transmembrane region" description="Helical" evidence="1">
    <location>
        <begin position="473"/>
        <end position="491"/>
    </location>
</feature>
<feature type="transmembrane region" description="Helical" evidence="1">
    <location>
        <begin position="592"/>
        <end position="610"/>
    </location>
</feature>
<dbReference type="Gene3D" id="3.40.630.10">
    <property type="entry name" value="Zn peptidases"/>
    <property type="match status" value="2"/>
</dbReference>
<feature type="transmembrane region" description="Helical" evidence="1">
    <location>
        <begin position="630"/>
        <end position="651"/>
    </location>
</feature>
<gene>
    <name evidence="4" type="ordered locus">Clos_0581</name>
</gene>
<feature type="chain" id="PRO_5002725969" description="Peptidase M28 domain-containing protein" evidence="2">
    <location>
        <begin position="24"/>
        <end position="699"/>
    </location>
</feature>
<evidence type="ECO:0000256" key="1">
    <source>
        <dbReference type="SAM" id="Phobius"/>
    </source>
</evidence>
<dbReference type="Pfam" id="PF04389">
    <property type="entry name" value="Peptidase_M28"/>
    <property type="match status" value="1"/>
</dbReference>
<dbReference type="STRING" id="350688.Clos_0581"/>
<evidence type="ECO:0000256" key="2">
    <source>
        <dbReference type="SAM" id="SignalP"/>
    </source>
</evidence>
<keyword evidence="5" id="KW-1185">Reference proteome</keyword>
<dbReference type="eggNOG" id="COG2234">
    <property type="taxonomic scope" value="Bacteria"/>
</dbReference>
<dbReference type="SUPFAM" id="SSF53187">
    <property type="entry name" value="Zn-dependent exopeptidases"/>
    <property type="match status" value="1"/>
</dbReference>
<dbReference type="HOGENOM" id="CLU_396297_0_0_9"/>
<reference evidence="5" key="1">
    <citation type="submission" date="2007-10" db="EMBL/GenBank/DDBJ databases">
        <title>Complete genome of Alkaliphilus oremlandii OhILAs.</title>
        <authorList>
            <person name="Copeland A."/>
            <person name="Lucas S."/>
            <person name="Lapidus A."/>
            <person name="Barry K."/>
            <person name="Detter J.C."/>
            <person name="Glavina del Rio T."/>
            <person name="Hammon N."/>
            <person name="Israni S."/>
            <person name="Dalin E."/>
            <person name="Tice H."/>
            <person name="Pitluck S."/>
            <person name="Chain P."/>
            <person name="Malfatti S."/>
            <person name="Shin M."/>
            <person name="Vergez L."/>
            <person name="Schmutz J."/>
            <person name="Larimer F."/>
            <person name="Land M."/>
            <person name="Hauser L."/>
            <person name="Kyrpides N."/>
            <person name="Mikhailova N."/>
            <person name="Stolz J.F."/>
            <person name="Dawson A."/>
            <person name="Fisher E."/>
            <person name="Crable B."/>
            <person name="Perera E."/>
            <person name="Lisak J."/>
            <person name="Ranganathan M."/>
            <person name="Basu P."/>
            <person name="Richardson P."/>
        </authorList>
    </citation>
    <scope>NUCLEOTIDE SEQUENCE [LARGE SCALE GENOMIC DNA]</scope>
    <source>
        <strain evidence="5">OhILAs</strain>
    </source>
</reference>
<organism evidence="4 5">
    <name type="scientific">Alkaliphilus oremlandii (strain OhILAs)</name>
    <name type="common">Clostridium oremlandii (strain OhILAs)</name>
    <dbReference type="NCBI Taxonomy" id="350688"/>
    <lineage>
        <taxon>Bacteria</taxon>
        <taxon>Bacillati</taxon>
        <taxon>Bacillota</taxon>
        <taxon>Clostridia</taxon>
        <taxon>Peptostreptococcales</taxon>
        <taxon>Natronincolaceae</taxon>
        <taxon>Alkaliphilus</taxon>
    </lineage>
</organism>
<dbReference type="AlphaFoldDB" id="A8MLX6"/>
<evidence type="ECO:0000313" key="5">
    <source>
        <dbReference type="Proteomes" id="UP000000269"/>
    </source>
</evidence>
<proteinExistence type="predicted"/>
<keyword evidence="2" id="KW-0732">Signal</keyword>
<feature type="transmembrane region" description="Helical" evidence="1">
    <location>
        <begin position="512"/>
        <end position="531"/>
    </location>
</feature>
<feature type="signal peptide" evidence="2">
    <location>
        <begin position="1"/>
        <end position="23"/>
    </location>
</feature>
<protein>
    <recommendedName>
        <fullName evidence="3">Peptidase M28 domain-containing protein</fullName>
    </recommendedName>
</protein>
<dbReference type="InterPro" id="IPR007484">
    <property type="entry name" value="Peptidase_M28"/>
</dbReference>